<evidence type="ECO:0000313" key="1">
    <source>
        <dbReference type="EMBL" id="MBW91298.1"/>
    </source>
</evidence>
<accession>A0A2P2JCV7</accession>
<sequence>MSSNRTSHVTESTTEKKLEIRDIIPNFHFTVENETPLEILLPTVKIFMSLLFSSTSNSISTILLPFPSSGPDTCNGGSYVDKSGAIGSKSRCRPVSEYCSYSLASAFKSLSMD</sequence>
<dbReference type="EMBL" id="GGEC01010815">
    <property type="protein sequence ID" value="MBW91298.1"/>
    <property type="molecule type" value="Transcribed_RNA"/>
</dbReference>
<protein>
    <submittedName>
        <fullName evidence="1">Serine/threonine-protein kinase ATM</fullName>
    </submittedName>
</protein>
<name>A0A2P2JCV7_RHIMU</name>
<proteinExistence type="predicted"/>
<keyword evidence="1" id="KW-0808">Transferase</keyword>
<organism evidence="1">
    <name type="scientific">Rhizophora mucronata</name>
    <name type="common">Asiatic mangrove</name>
    <dbReference type="NCBI Taxonomy" id="61149"/>
    <lineage>
        <taxon>Eukaryota</taxon>
        <taxon>Viridiplantae</taxon>
        <taxon>Streptophyta</taxon>
        <taxon>Embryophyta</taxon>
        <taxon>Tracheophyta</taxon>
        <taxon>Spermatophyta</taxon>
        <taxon>Magnoliopsida</taxon>
        <taxon>eudicotyledons</taxon>
        <taxon>Gunneridae</taxon>
        <taxon>Pentapetalae</taxon>
        <taxon>rosids</taxon>
        <taxon>fabids</taxon>
        <taxon>Malpighiales</taxon>
        <taxon>Rhizophoraceae</taxon>
        <taxon>Rhizophora</taxon>
    </lineage>
</organism>
<keyword evidence="1" id="KW-0418">Kinase</keyword>
<reference evidence="1" key="1">
    <citation type="submission" date="2018-02" db="EMBL/GenBank/DDBJ databases">
        <title>Rhizophora mucronata_Transcriptome.</title>
        <authorList>
            <person name="Meera S.P."/>
            <person name="Sreeshan A."/>
            <person name="Augustine A."/>
        </authorList>
    </citation>
    <scope>NUCLEOTIDE SEQUENCE</scope>
    <source>
        <tissue evidence="1">Leaf</tissue>
    </source>
</reference>
<dbReference type="AlphaFoldDB" id="A0A2P2JCV7"/>
<dbReference type="GO" id="GO:0016301">
    <property type="term" value="F:kinase activity"/>
    <property type="evidence" value="ECO:0007669"/>
    <property type="project" value="UniProtKB-KW"/>
</dbReference>